<dbReference type="RefSeq" id="WP_131584757.1">
    <property type="nucleotide sequence ID" value="NZ_SJZJ01000023.1"/>
</dbReference>
<reference evidence="1 2" key="1">
    <citation type="submission" date="2019-03" db="EMBL/GenBank/DDBJ databases">
        <authorList>
            <person name="Kim M.K.M."/>
        </authorList>
    </citation>
    <scope>NUCLEOTIDE SEQUENCE [LARGE SCALE GENOMIC DNA]</scope>
    <source>
        <strain evidence="1 2">18JY15-6</strain>
    </source>
</reference>
<proteinExistence type="predicted"/>
<organism evidence="1 2">
    <name type="scientific">Nocardioides jejuensis</name>
    <dbReference type="NCBI Taxonomy" id="2502782"/>
    <lineage>
        <taxon>Bacteria</taxon>
        <taxon>Bacillati</taxon>
        <taxon>Actinomycetota</taxon>
        <taxon>Actinomycetes</taxon>
        <taxon>Propionibacteriales</taxon>
        <taxon>Nocardioidaceae</taxon>
        <taxon>Nocardioides</taxon>
    </lineage>
</organism>
<dbReference type="EMBL" id="SJZJ01000023">
    <property type="protein sequence ID" value="TCJ22420.1"/>
    <property type="molecule type" value="Genomic_DNA"/>
</dbReference>
<name>A0A4R1BWM8_9ACTN</name>
<evidence type="ECO:0000313" key="1">
    <source>
        <dbReference type="EMBL" id="TCJ22420.1"/>
    </source>
</evidence>
<dbReference type="Proteomes" id="UP000295453">
    <property type="component" value="Unassembled WGS sequence"/>
</dbReference>
<keyword evidence="2" id="KW-1185">Reference proteome</keyword>
<protein>
    <recommendedName>
        <fullName evidence="3">Fis family transcriptional regulator</fullName>
    </recommendedName>
</protein>
<comment type="caution">
    <text evidence="1">The sequence shown here is derived from an EMBL/GenBank/DDBJ whole genome shotgun (WGS) entry which is preliminary data.</text>
</comment>
<evidence type="ECO:0000313" key="2">
    <source>
        <dbReference type="Proteomes" id="UP000295453"/>
    </source>
</evidence>
<accession>A0A4R1BWM8</accession>
<dbReference type="OrthoDB" id="3787456at2"/>
<evidence type="ECO:0008006" key="3">
    <source>
        <dbReference type="Google" id="ProtNLM"/>
    </source>
</evidence>
<dbReference type="AlphaFoldDB" id="A0A4R1BWM8"/>
<gene>
    <name evidence="1" type="ORF">EPD65_12820</name>
</gene>
<sequence length="175" mass="18702">MTHDHDRRLATFLDELEQEASGAWTAERHLEVEERARAEYARVSLAARLMASCGQEIHLVVQDVGPLSGELVRVADGWCLIEAGGVSWLVLLDAVETARGVAPGAVAPEAWPVTSRLGLGSALRGLAGERAVLRLRSGSRVEGRVGRVGADFVEVHPDAGQPVVVAWSALAAVRR</sequence>